<dbReference type="AlphaFoldDB" id="B9GE69"/>
<name>B9GE69_ORYSJ</name>
<gene>
    <name evidence="2" type="ORF">OsJ_36810</name>
</gene>
<reference evidence="2" key="2">
    <citation type="submission" date="2008-12" db="EMBL/GenBank/DDBJ databases">
        <title>Improved gene annotation of the rice (Oryza sativa) genomes.</title>
        <authorList>
            <person name="Wang J."/>
            <person name="Li R."/>
            <person name="Fan W."/>
            <person name="Huang Q."/>
            <person name="Zhang J."/>
            <person name="Zhou Y."/>
            <person name="Hu Y."/>
            <person name="Zi S."/>
            <person name="Li J."/>
            <person name="Ni P."/>
            <person name="Zheng H."/>
            <person name="Zhang Y."/>
            <person name="Zhao M."/>
            <person name="Hao Q."/>
            <person name="McDermott J."/>
            <person name="Samudrala R."/>
            <person name="Kristiansen K."/>
            <person name="Wong G.K.-S."/>
        </authorList>
    </citation>
    <scope>NUCLEOTIDE SEQUENCE</scope>
</reference>
<evidence type="ECO:0000256" key="1">
    <source>
        <dbReference type="SAM" id="MobiDB-lite"/>
    </source>
</evidence>
<dbReference type="Proteomes" id="UP000007752">
    <property type="component" value="Chromosome 12"/>
</dbReference>
<sequence length="288" mass="31419">MAWLGLANPDDELVPVDIPMPDIDPMHNPPPSGPKDGCLSPVIIHLDTLEDLQPHPMLYKQYEWLEPSAVRGPNEDPDGDGGRPHPRYQSRSRSLWGRITGRSHSSERGGDGQGFYNEDTRGCQRNRDTYITINHIRRSRDDTEVRAPISLSAAQKQKPKRGGGSLAIDLSSSPAELFSFHHGDQGNQEQQEDPIRALTVRRRKMPFLRVEAAISFSPEGEHGVQGSPVYVPLSGGTVVTQAEDVNNNSAADLIASLTTPMIADLVEKGGCKKLKLKAAKAKAAVTPA</sequence>
<evidence type="ECO:0000313" key="2">
    <source>
        <dbReference type="EMBL" id="EEE53576.1"/>
    </source>
</evidence>
<proteinExistence type="predicted"/>
<dbReference type="EMBL" id="CM000149">
    <property type="protein sequence ID" value="EEE53576.1"/>
    <property type="molecule type" value="Genomic_DNA"/>
</dbReference>
<accession>B9GE69</accession>
<reference evidence="2" key="1">
    <citation type="journal article" date="2005" name="PLoS Biol.">
        <title>The genomes of Oryza sativa: a history of duplications.</title>
        <authorList>
            <person name="Yu J."/>
            <person name="Wang J."/>
            <person name="Lin W."/>
            <person name="Li S."/>
            <person name="Li H."/>
            <person name="Zhou J."/>
            <person name="Ni P."/>
            <person name="Dong W."/>
            <person name="Hu S."/>
            <person name="Zeng C."/>
            <person name="Zhang J."/>
            <person name="Zhang Y."/>
            <person name="Li R."/>
            <person name="Xu Z."/>
            <person name="Li S."/>
            <person name="Li X."/>
            <person name="Zheng H."/>
            <person name="Cong L."/>
            <person name="Lin L."/>
            <person name="Yin J."/>
            <person name="Geng J."/>
            <person name="Li G."/>
            <person name="Shi J."/>
            <person name="Liu J."/>
            <person name="Lv H."/>
            <person name="Li J."/>
            <person name="Wang J."/>
            <person name="Deng Y."/>
            <person name="Ran L."/>
            <person name="Shi X."/>
            <person name="Wang X."/>
            <person name="Wu Q."/>
            <person name="Li C."/>
            <person name="Ren X."/>
            <person name="Wang J."/>
            <person name="Wang X."/>
            <person name="Li D."/>
            <person name="Liu D."/>
            <person name="Zhang X."/>
            <person name="Ji Z."/>
            <person name="Zhao W."/>
            <person name="Sun Y."/>
            <person name="Zhang Z."/>
            <person name="Bao J."/>
            <person name="Han Y."/>
            <person name="Dong L."/>
            <person name="Ji J."/>
            <person name="Chen P."/>
            <person name="Wu S."/>
            <person name="Liu J."/>
            <person name="Xiao Y."/>
            <person name="Bu D."/>
            <person name="Tan J."/>
            <person name="Yang L."/>
            <person name="Ye C."/>
            <person name="Zhang J."/>
            <person name="Xu J."/>
            <person name="Zhou Y."/>
            <person name="Yu Y."/>
            <person name="Zhang B."/>
            <person name="Zhuang S."/>
            <person name="Wei H."/>
            <person name="Liu B."/>
            <person name="Lei M."/>
            <person name="Yu H."/>
            <person name="Li Y."/>
            <person name="Xu H."/>
            <person name="Wei S."/>
            <person name="He X."/>
            <person name="Fang L."/>
            <person name="Zhang Z."/>
            <person name="Zhang Y."/>
            <person name="Huang X."/>
            <person name="Su Z."/>
            <person name="Tong W."/>
            <person name="Li J."/>
            <person name="Tong Z."/>
            <person name="Li S."/>
            <person name="Ye J."/>
            <person name="Wang L."/>
            <person name="Fang L."/>
            <person name="Lei T."/>
            <person name="Chen C."/>
            <person name="Chen H."/>
            <person name="Xu Z."/>
            <person name="Li H."/>
            <person name="Huang H."/>
            <person name="Zhang F."/>
            <person name="Xu H."/>
            <person name="Li N."/>
            <person name="Zhao C."/>
            <person name="Li S."/>
            <person name="Dong L."/>
            <person name="Huang Y."/>
            <person name="Li L."/>
            <person name="Xi Y."/>
            <person name="Qi Q."/>
            <person name="Li W."/>
            <person name="Zhang B."/>
            <person name="Hu W."/>
            <person name="Zhang Y."/>
            <person name="Tian X."/>
            <person name="Jiao Y."/>
            <person name="Liang X."/>
            <person name="Jin J."/>
            <person name="Gao L."/>
            <person name="Zheng W."/>
            <person name="Hao B."/>
            <person name="Liu S."/>
            <person name="Wang W."/>
            <person name="Yuan L."/>
            <person name="Cao M."/>
            <person name="McDermott J."/>
            <person name="Samudrala R."/>
            <person name="Wang J."/>
            <person name="Wong G.K."/>
            <person name="Yang H."/>
        </authorList>
    </citation>
    <scope>NUCLEOTIDE SEQUENCE [LARGE SCALE GENOMIC DNA]</scope>
</reference>
<organism evidence="2">
    <name type="scientific">Oryza sativa subsp. japonica</name>
    <name type="common">Rice</name>
    <dbReference type="NCBI Taxonomy" id="39947"/>
    <lineage>
        <taxon>Eukaryota</taxon>
        <taxon>Viridiplantae</taxon>
        <taxon>Streptophyta</taxon>
        <taxon>Embryophyta</taxon>
        <taxon>Tracheophyta</taxon>
        <taxon>Spermatophyta</taxon>
        <taxon>Magnoliopsida</taxon>
        <taxon>Liliopsida</taxon>
        <taxon>Poales</taxon>
        <taxon>Poaceae</taxon>
        <taxon>BOP clade</taxon>
        <taxon>Oryzoideae</taxon>
        <taxon>Oryzeae</taxon>
        <taxon>Oryzinae</taxon>
        <taxon>Oryza</taxon>
        <taxon>Oryza sativa</taxon>
    </lineage>
</organism>
<feature type="region of interest" description="Disordered" evidence="1">
    <location>
        <begin position="69"/>
        <end position="121"/>
    </location>
</feature>
<protein>
    <submittedName>
        <fullName evidence="2">Uncharacterized protein</fullName>
    </submittedName>
</protein>